<feature type="signal peptide" evidence="1">
    <location>
        <begin position="1"/>
        <end position="22"/>
    </location>
</feature>
<evidence type="ECO:0000256" key="1">
    <source>
        <dbReference type="SAM" id="SignalP"/>
    </source>
</evidence>
<reference evidence="2" key="1">
    <citation type="submission" date="2023-10" db="EMBL/GenBank/DDBJ databases">
        <authorList>
            <person name="Chen Y."/>
            <person name="Shah S."/>
            <person name="Dougan E. K."/>
            <person name="Thang M."/>
            <person name="Chan C."/>
        </authorList>
    </citation>
    <scope>NUCLEOTIDE SEQUENCE [LARGE SCALE GENOMIC DNA]</scope>
</reference>
<evidence type="ECO:0000313" key="3">
    <source>
        <dbReference type="Proteomes" id="UP001189429"/>
    </source>
</evidence>
<evidence type="ECO:0000313" key="2">
    <source>
        <dbReference type="EMBL" id="CAK0845905.1"/>
    </source>
</evidence>
<keyword evidence="3" id="KW-1185">Reference proteome</keyword>
<organism evidence="2 3">
    <name type="scientific">Prorocentrum cordatum</name>
    <dbReference type="NCBI Taxonomy" id="2364126"/>
    <lineage>
        <taxon>Eukaryota</taxon>
        <taxon>Sar</taxon>
        <taxon>Alveolata</taxon>
        <taxon>Dinophyceae</taxon>
        <taxon>Prorocentrales</taxon>
        <taxon>Prorocentraceae</taxon>
        <taxon>Prorocentrum</taxon>
    </lineage>
</organism>
<dbReference type="Proteomes" id="UP001189429">
    <property type="component" value="Unassembled WGS sequence"/>
</dbReference>
<proteinExistence type="predicted"/>
<feature type="chain" id="PRO_5047239053" evidence="1">
    <location>
        <begin position="23"/>
        <end position="349"/>
    </location>
</feature>
<accession>A0ABN9TJ12</accession>
<name>A0ABN9TJ12_9DINO</name>
<gene>
    <name evidence="2" type="ORF">PCOR1329_LOCUS39553</name>
</gene>
<comment type="caution">
    <text evidence="2">The sequence shown here is derived from an EMBL/GenBank/DDBJ whole genome shotgun (WGS) entry which is preliminary data.</text>
</comment>
<keyword evidence="1" id="KW-0732">Signal</keyword>
<sequence length="349" mass="37177">MAARAVVLLAAALGLSPVPARADSPVAKVLQLLSSLETKVIKEGEDSKATFEKFAEWCEERSKNLAYEIKTGEGESKALLSSVALSTFLAPSESHLARRGLAANQFYADAVAEIDKRKEAGEDVDLSSPGPPFIAAFSIPAPRRDCAGIGAGSKKTQGNAKAALALRPPPEAAKSLMDSALAECKAAQLAGAPPRGPLERQIAAALELACTCQKFLPRVSDFENCARLFDLSQAIRSEMPTHFSRQRRVVLAIGIPEHYLLDADIPFNVDAGPVEMPQARLSDHSIVHHALKGAVPFSAGDRHIPDAALTDVRNQDALRGHAEEPLRDSGFAPLPEVGEDLMALWRAGA</sequence>
<protein>
    <submittedName>
        <fullName evidence="2">Uncharacterized protein</fullName>
    </submittedName>
</protein>
<dbReference type="EMBL" id="CAUYUJ010014775">
    <property type="protein sequence ID" value="CAK0845905.1"/>
    <property type="molecule type" value="Genomic_DNA"/>
</dbReference>